<dbReference type="HOGENOM" id="CLU_3078421_0_0_9"/>
<evidence type="ECO:0000313" key="2">
    <source>
        <dbReference type="Proteomes" id="UP000003490"/>
    </source>
</evidence>
<comment type="caution">
    <text evidence="1">The sequence shown here is derived from an EMBL/GenBank/DDBJ whole genome shotgun (WGS) entry which is preliminary data.</text>
</comment>
<sequence>MRTQDSHYLLSEYKAAQQDCSGNAVTNHGESGRERVFGICGDPYLLQRCSVI</sequence>
<evidence type="ECO:0000313" key="1">
    <source>
        <dbReference type="EMBL" id="EDO59300.1"/>
    </source>
</evidence>
<protein>
    <submittedName>
        <fullName evidence="1">Uncharacterized protein</fullName>
    </submittedName>
</protein>
<accession>A7VXM2</accession>
<reference evidence="1 2" key="1">
    <citation type="submission" date="2007-08" db="EMBL/GenBank/DDBJ databases">
        <title>Draft genome sequence of Clostridium leptum (DSM 753).</title>
        <authorList>
            <person name="Sudarsanam P."/>
            <person name="Ley R."/>
            <person name="Guruge J."/>
            <person name="Turnbaugh P.J."/>
            <person name="Mahowald M."/>
            <person name="Liep D."/>
            <person name="Gordon J."/>
        </authorList>
    </citation>
    <scope>NUCLEOTIDE SEQUENCE [LARGE SCALE GENOMIC DNA]</scope>
    <source>
        <strain evidence="1 2">DSM 753</strain>
    </source>
</reference>
<proteinExistence type="predicted"/>
<dbReference type="Proteomes" id="UP000003490">
    <property type="component" value="Unassembled WGS sequence"/>
</dbReference>
<name>A7VXM2_9FIRM</name>
<dbReference type="AlphaFoldDB" id="A7VXM2"/>
<dbReference type="EMBL" id="ABCB02000021">
    <property type="protein sequence ID" value="EDO59300.1"/>
    <property type="molecule type" value="Genomic_DNA"/>
</dbReference>
<reference evidence="1 2" key="2">
    <citation type="submission" date="2007-08" db="EMBL/GenBank/DDBJ databases">
        <authorList>
            <person name="Fulton L."/>
            <person name="Clifton S."/>
            <person name="Fulton B."/>
            <person name="Xu J."/>
            <person name="Minx P."/>
            <person name="Pepin K.H."/>
            <person name="Johnson M."/>
            <person name="Thiruvilangam P."/>
            <person name="Bhonagiri V."/>
            <person name="Nash W.E."/>
            <person name="Wang C."/>
            <person name="Mardis E.R."/>
            <person name="Wilson R.K."/>
        </authorList>
    </citation>
    <scope>NUCLEOTIDE SEQUENCE [LARGE SCALE GENOMIC DNA]</scope>
    <source>
        <strain evidence="1 2">DSM 753</strain>
    </source>
</reference>
<gene>
    <name evidence="1" type="ORF">CLOLEP_03347</name>
</gene>
<organism evidence="1 2">
    <name type="scientific">[Clostridium] leptum DSM 753</name>
    <dbReference type="NCBI Taxonomy" id="428125"/>
    <lineage>
        <taxon>Bacteria</taxon>
        <taxon>Bacillati</taxon>
        <taxon>Bacillota</taxon>
        <taxon>Clostridia</taxon>
        <taxon>Eubacteriales</taxon>
        <taxon>Oscillospiraceae</taxon>
        <taxon>Oscillospiraceae incertae sedis</taxon>
    </lineage>
</organism>